<reference evidence="1 2" key="1">
    <citation type="submission" date="2018-08" db="EMBL/GenBank/DDBJ databases">
        <title>A genome reference for cultivated species of the human gut microbiota.</title>
        <authorList>
            <person name="Zou Y."/>
            <person name="Xue W."/>
            <person name="Luo G."/>
        </authorList>
    </citation>
    <scope>NUCLEOTIDE SEQUENCE [LARGE SCALE GENOMIC DNA]</scope>
    <source>
        <strain evidence="1 2">AF16-14</strain>
    </source>
</reference>
<dbReference type="Pfam" id="PF19781">
    <property type="entry name" value="DUF6266"/>
    <property type="match status" value="1"/>
</dbReference>
<dbReference type="AlphaFoldDB" id="A0A1Y3ZPM7"/>
<accession>A0A1Y3ZPM7</accession>
<evidence type="ECO:0000313" key="1">
    <source>
        <dbReference type="EMBL" id="RGU55200.1"/>
    </source>
</evidence>
<dbReference type="InterPro" id="IPR046233">
    <property type="entry name" value="DUF6266"/>
</dbReference>
<organism evidence="1 2">
    <name type="scientific">Odoribacter splanchnicus</name>
    <dbReference type="NCBI Taxonomy" id="28118"/>
    <lineage>
        <taxon>Bacteria</taxon>
        <taxon>Pseudomonadati</taxon>
        <taxon>Bacteroidota</taxon>
        <taxon>Bacteroidia</taxon>
        <taxon>Bacteroidales</taxon>
        <taxon>Odoribacteraceae</taxon>
        <taxon>Odoribacter</taxon>
    </lineage>
</organism>
<dbReference type="RefSeq" id="WP_022160085.1">
    <property type="nucleotide sequence ID" value="NZ_CABJFF010000005.1"/>
</dbReference>
<dbReference type="EMBL" id="QRYC01000020">
    <property type="protein sequence ID" value="RGU55200.1"/>
    <property type="molecule type" value="Genomic_DNA"/>
</dbReference>
<gene>
    <name evidence="1" type="ORF">DWW57_13410</name>
</gene>
<sequence length="213" mass="23563">MAEFNSYLLGKARKSVGNLTIVYAKGKNIVRAKVFGRKDNPTPEVLMQRMRVRLLGRFARRILPVIRKGFAGVGKGTAYNAFMAANMKQVTVDEDMTGSIDFETLQLASGLLYTPRVEVTCEEDPVVYRFVQTAEEAEEGFAALDDKVYGVLLETALQRVRLVALKNRGIAGETEVPLPDGWNAAKVNVYCFVMSGNERMVSDSIFLPVSTQA</sequence>
<name>A0A1Y3ZPM7_9BACT</name>
<comment type="caution">
    <text evidence="1">The sequence shown here is derived from an EMBL/GenBank/DDBJ whole genome shotgun (WGS) entry which is preliminary data.</text>
</comment>
<evidence type="ECO:0000313" key="2">
    <source>
        <dbReference type="Proteomes" id="UP000284243"/>
    </source>
</evidence>
<dbReference type="Proteomes" id="UP000284243">
    <property type="component" value="Unassembled WGS sequence"/>
</dbReference>
<proteinExistence type="predicted"/>
<protein>
    <submittedName>
        <fullName evidence="1">Uncharacterized protein</fullName>
    </submittedName>
</protein>